<dbReference type="Proteomes" id="UP000236291">
    <property type="component" value="Unassembled WGS sequence"/>
</dbReference>
<evidence type="ECO:0000256" key="4">
    <source>
        <dbReference type="ARBA" id="ARBA00022737"/>
    </source>
</evidence>
<feature type="signal peptide" evidence="9">
    <location>
        <begin position="1"/>
        <end position="25"/>
    </location>
</feature>
<gene>
    <name evidence="11" type="ORF">L195_g050985</name>
</gene>
<evidence type="ECO:0000256" key="5">
    <source>
        <dbReference type="ARBA" id="ARBA00022949"/>
    </source>
</evidence>
<keyword evidence="11" id="KW-0808">Transferase</keyword>
<dbReference type="STRING" id="57577.A0A2K3JX18"/>
<evidence type="ECO:0000259" key="10">
    <source>
        <dbReference type="PROSITE" id="PS51473"/>
    </source>
</evidence>
<dbReference type="InterPro" id="IPR002902">
    <property type="entry name" value="GNK2"/>
</dbReference>
<evidence type="ECO:0000256" key="7">
    <source>
        <dbReference type="ARBA" id="ARBA00024184"/>
    </source>
</evidence>
<accession>A0A2K3JX18</accession>
<organism evidence="11 12">
    <name type="scientific">Trifolium pratense</name>
    <name type="common">Red clover</name>
    <dbReference type="NCBI Taxonomy" id="57577"/>
    <lineage>
        <taxon>Eukaryota</taxon>
        <taxon>Viridiplantae</taxon>
        <taxon>Streptophyta</taxon>
        <taxon>Embryophyta</taxon>
        <taxon>Tracheophyta</taxon>
        <taxon>Spermatophyta</taxon>
        <taxon>Magnoliopsida</taxon>
        <taxon>eudicotyledons</taxon>
        <taxon>Gunneridae</taxon>
        <taxon>Pentapetalae</taxon>
        <taxon>rosids</taxon>
        <taxon>fabids</taxon>
        <taxon>Fabales</taxon>
        <taxon>Fabaceae</taxon>
        <taxon>Papilionoideae</taxon>
        <taxon>50 kb inversion clade</taxon>
        <taxon>NPAAA clade</taxon>
        <taxon>Hologalegina</taxon>
        <taxon>IRL clade</taxon>
        <taxon>Trifolieae</taxon>
        <taxon>Trifolium</taxon>
    </lineage>
</organism>
<keyword evidence="5" id="KW-0965">Cell junction</keyword>
<evidence type="ECO:0000256" key="9">
    <source>
        <dbReference type="SAM" id="SignalP"/>
    </source>
</evidence>
<dbReference type="PANTHER" id="PTHR32080:SF27">
    <property type="entry name" value="OS01G0548750 PROTEIN"/>
    <property type="match status" value="1"/>
</dbReference>
<keyword evidence="2" id="KW-0945">Host-virus interaction</keyword>
<dbReference type="GO" id="GO:0016301">
    <property type="term" value="F:kinase activity"/>
    <property type="evidence" value="ECO:0007669"/>
    <property type="project" value="UniProtKB-KW"/>
</dbReference>
<keyword evidence="11" id="KW-0418">Kinase</keyword>
<evidence type="ECO:0000256" key="1">
    <source>
        <dbReference type="ARBA" id="ARBA00004251"/>
    </source>
</evidence>
<feature type="non-terminal residue" evidence="11">
    <location>
        <position position="126"/>
    </location>
</feature>
<evidence type="ECO:0000256" key="6">
    <source>
        <dbReference type="ARBA" id="ARBA00023157"/>
    </source>
</evidence>
<protein>
    <submittedName>
        <fullName evidence="11">Cysteine-rich receptor-like protein kinase 2-like protein</fullName>
    </submittedName>
</protein>
<dbReference type="FunFam" id="3.30.430.20:FF:000014">
    <property type="entry name" value="Cysteine-rich receptor-like protein kinase 2"/>
    <property type="match status" value="1"/>
</dbReference>
<dbReference type="GO" id="GO:0009506">
    <property type="term" value="C:plasmodesma"/>
    <property type="evidence" value="ECO:0007669"/>
    <property type="project" value="UniProtKB-SubCell"/>
</dbReference>
<keyword evidence="4" id="KW-0677">Repeat</keyword>
<dbReference type="PROSITE" id="PS51257">
    <property type="entry name" value="PROKAR_LIPOPROTEIN"/>
    <property type="match status" value="1"/>
</dbReference>
<dbReference type="PROSITE" id="PS51473">
    <property type="entry name" value="GNK2"/>
    <property type="match status" value="1"/>
</dbReference>
<dbReference type="InterPro" id="IPR038408">
    <property type="entry name" value="GNK2_sf"/>
</dbReference>
<dbReference type="Pfam" id="PF01657">
    <property type="entry name" value="Stress-antifung"/>
    <property type="match status" value="1"/>
</dbReference>
<proteinExistence type="inferred from homology"/>
<dbReference type="EMBL" id="ASHM01078927">
    <property type="protein sequence ID" value="PNX58587.1"/>
    <property type="molecule type" value="Genomic_DNA"/>
</dbReference>
<evidence type="ECO:0000313" key="11">
    <source>
        <dbReference type="EMBL" id="PNX58587.1"/>
    </source>
</evidence>
<comment type="caution">
    <text evidence="11">The sequence shown here is derived from an EMBL/GenBank/DDBJ whole genome shotgun (WGS) entry which is preliminary data.</text>
</comment>
<evidence type="ECO:0000256" key="3">
    <source>
        <dbReference type="ARBA" id="ARBA00022729"/>
    </source>
</evidence>
<keyword evidence="6" id="KW-1015">Disulfide bond</keyword>
<evidence type="ECO:0000256" key="2">
    <source>
        <dbReference type="ARBA" id="ARBA00022581"/>
    </source>
</evidence>
<feature type="domain" description="Gnk2-homologous" evidence="10">
    <location>
        <begin position="29"/>
        <end position="126"/>
    </location>
</feature>
<dbReference type="Gene3D" id="3.30.430.20">
    <property type="entry name" value="Gnk2 domain, C-X8-C-X2-C motif"/>
    <property type="match status" value="1"/>
</dbReference>
<sequence>MRRQQLNLLITTLIILSSSCSLTQADPQTCLINKGCSTYNATNLSNFYKNLKATLLDLQSKIGNENKHFATAQSARGADPVFALFQCRNYLSNSDCSACFAVAAAQIRNCSAGCNGARVIYDGCFL</sequence>
<evidence type="ECO:0000313" key="12">
    <source>
        <dbReference type="Proteomes" id="UP000236291"/>
    </source>
</evidence>
<dbReference type="CDD" id="cd23509">
    <property type="entry name" value="Gnk2-like"/>
    <property type="match status" value="1"/>
</dbReference>
<dbReference type="GO" id="GO:0005886">
    <property type="term" value="C:plasma membrane"/>
    <property type="evidence" value="ECO:0007669"/>
    <property type="project" value="UniProtKB-SubCell"/>
</dbReference>
<reference evidence="11 12" key="1">
    <citation type="journal article" date="2014" name="Am. J. Bot.">
        <title>Genome assembly and annotation for red clover (Trifolium pratense; Fabaceae).</title>
        <authorList>
            <person name="Istvanek J."/>
            <person name="Jaros M."/>
            <person name="Krenek A."/>
            <person name="Repkova J."/>
        </authorList>
    </citation>
    <scope>NUCLEOTIDE SEQUENCE [LARGE SCALE GENOMIC DNA]</scope>
    <source>
        <strain evidence="12">cv. Tatra</strain>
        <tissue evidence="11">Young leaves</tissue>
    </source>
</reference>
<name>A0A2K3JX18_TRIPR</name>
<dbReference type="ExpressionAtlas" id="A0A2K3JX18">
    <property type="expression patterns" value="baseline"/>
</dbReference>
<comment type="subcellular location">
    <subcellularLocation>
        <location evidence="7">Cell junction</location>
        <location evidence="7">Plasmodesma</location>
    </subcellularLocation>
    <subcellularLocation>
        <location evidence="1">Cell membrane</location>
        <topology evidence="1">Single-pass type I membrane protein</topology>
    </subcellularLocation>
</comment>
<dbReference type="AlphaFoldDB" id="A0A2K3JX18"/>
<feature type="chain" id="PRO_5014378528" evidence="9">
    <location>
        <begin position="26"/>
        <end position="126"/>
    </location>
</feature>
<keyword evidence="3 9" id="KW-0732">Signal</keyword>
<dbReference type="InterPro" id="IPR051378">
    <property type="entry name" value="Cell2Cell_Antifungal"/>
</dbReference>
<dbReference type="PANTHER" id="PTHR32080">
    <property type="entry name" value="ANTIFUNGAL PROTEIN GINKBILOBIN-2-LIKE"/>
    <property type="match status" value="1"/>
</dbReference>
<comment type="similarity">
    <text evidence="8">Belongs to the cysteine-rich repeat secretory protein family. Plasmodesmata-located proteins (PDLD) subfamily.</text>
</comment>
<keyword evidence="11" id="KW-0675">Receptor</keyword>
<evidence type="ECO:0000256" key="8">
    <source>
        <dbReference type="ARBA" id="ARBA00038393"/>
    </source>
</evidence>
<reference evidence="11 12" key="2">
    <citation type="journal article" date="2017" name="Front. Plant Sci.">
        <title>Gene Classification and Mining of Molecular Markers Useful in Red Clover (Trifolium pratense) Breeding.</title>
        <authorList>
            <person name="Istvanek J."/>
            <person name="Dluhosova J."/>
            <person name="Dluhos P."/>
            <person name="Patkova L."/>
            <person name="Nedelnik J."/>
            <person name="Repkova J."/>
        </authorList>
    </citation>
    <scope>NUCLEOTIDE SEQUENCE [LARGE SCALE GENOMIC DNA]</scope>
    <source>
        <strain evidence="12">cv. Tatra</strain>
        <tissue evidence="11">Young leaves</tissue>
    </source>
</reference>